<protein>
    <submittedName>
        <fullName evidence="2">Efflux RND transporter permease subunit</fullName>
    </submittedName>
</protein>
<dbReference type="SUPFAM" id="SSF82693">
    <property type="entry name" value="Multidrug efflux transporter AcrB pore domain, PN1, PN2, PC1 and PC2 subdomains"/>
    <property type="match status" value="2"/>
</dbReference>
<feature type="transmembrane region" description="Helical" evidence="1">
    <location>
        <begin position="987"/>
        <end position="1010"/>
    </location>
</feature>
<accession>A0ABT3A346</accession>
<feature type="transmembrane region" description="Helical" evidence="1">
    <location>
        <begin position="961"/>
        <end position="981"/>
    </location>
</feature>
<sequence>MTVAGYAIKHRVVSWMVALLLLIGGGVSFLNLGQLEDPEFTLKTALVMTAYPGASPQQVEEEVTYPIENEIQQLPYVDFVSSISSAGMSQITVEMKSTYRKEQLQQIWDELRRKINDLQPSLPTGVHPPTIMDDFGDVFGVLFAITGEDYSYEELKDYVDFLRRELVLVDGVGKVSVAGEQQQQVIVELSSQKLATLGIPASRIYQLLQSQNTVSNAGRIKVGSESIRLHPTGEFQDVKELEQLIISSTGEAELIYLGDVAKVFRGYKEVPSNITRFNGKPALLLGISFSSGVNVVEVGERLTSHMASLEYQRPVGIDINTVYHQPKEVDSSVQGFLMSLLQAVGIVIIVLLIFMGFRSGLLIGLVLLLTVLGTFIFMDLLNIDLQRISLGALIIALGMLVDNAIVVTEGILIGLKRGRSTLQAAIDIVEQTKWPLLGATVIGITAFAPIGLSSDASGEFAGSLFYVLLISLFLSWITAITLTPFFASLLFNEKDQKAESDDNPYQGIIFDVYNKLLSMSLKYRKTTIVLMFIALVGAMADFSSIKQSFFPASNTPMFYIDYWRFQGSDIRQTKEDVERIEAYLLDKNEVVGVTSTIGQGAPRLMLTYSPQRRYASYAQLIVRVENREQLAPLIAQVRTFANEEMLQADVKIKPVEIGPSNDAKIEARFSGPDPEVLRQLAEKAKDAMRQDPKAHNIRDNWRERSKLIRPEFNEHVARRLGITKEDLDQRLLTSLSGLQVGLYRDGTQMLPILVRSPEQERLHVENLQDLQIFSPVMGTYVPISQIVDSFDVEWEDGLIMRRDRKRTITVMADHDILGDETAAKLFQRIRPSVEAIELPHGYEFSWGGEYESSTDAQTAIFGSLPLGYLAMFMITILLFNSLKQPLVIWATVPLAVIGVYAGLTLMNSPFSFMALLGMLSLSGMLIKNGIVLVDQINIEMRSDKDHYQAVFDSAVSRVRPVSMAAITTILGMIPLLFDVFFNPMAVTIMFGLGFATVLTLIVVPVLYTMLYDIPTPDGAKSEPK</sequence>
<feature type="transmembrane region" description="Helical" evidence="1">
    <location>
        <begin position="12"/>
        <end position="32"/>
    </location>
</feature>
<dbReference type="RefSeq" id="WP_263710303.1">
    <property type="nucleotide sequence ID" value="NZ_JAOWKX010000001.1"/>
</dbReference>
<organism evidence="2 3">
    <name type="scientific">Fluctibacter corallii</name>
    <dbReference type="NCBI Taxonomy" id="2984329"/>
    <lineage>
        <taxon>Bacteria</taxon>
        <taxon>Pseudomonadati</taxon>
        <taxon>Pseudomonadota</taxon>
        <taxon>Gammaproteobacteria</taxon>
        <taxon>Alteromonadales</taxon>
        <taxon>Alteromonadaceae</taxon>
        <taxon>Fluctibacter</taxon>
    </lineage>
</organism>
<proteinExistence type="predicted"/>
<keyword evidence="1" id="KW-0472">Membrane</keyword>
<dbReference type="PANTHER" id="PTHR32063:SF18">
    <property type="entry name" value="CATION EFFLUX SYSTEM PROTEIN"/>
    <property type="match status" value="1"/>
</dbReference>
<feature type="transmembrane region" description="Helical" evidence="1">
    <location>
        <begin position="886"/>
        <end position="906"/>
    </location>
</feature>
<name>A0ABT3A346_9ALTE</name>
<dbReference type="EMBL" id="JAOWKX010000001">
    <property type="protein sequence ID" value="MCV2883094.1"/>
    <property type="molecule type" value="Genomic_DNA"/>
</dbReference>
<comment type="caution">
    <text evidence="2">The sequence shown here is derived from an EMBL/GenBank/DDBJ whole genome shotgun (WGS) entry which is preliminary data.</text>
</comment>
<dbReference type="Gene3D" id="3.30.70.1430">
    <property type="entry name" value="Multidrug efflux transporter AcrB pore domain"/>
    <property type="match status" value="2"/>
</dbReference>
<evidence type="ECO:0000256" key="1">
    <source>
        <dbReference type="SAM" id="Phobius"/>
    </source>
</evidence>
<dbReference type="SUPFAM" id="SSF82866">
    <property type="entry name" value="Multidrug efflux transporter AcrB transmembrane domain"/>
    <property type="match status" value="2"/>
</dbReference>
<dbReference type="SUPFAM" id="SSF82714">
    <property type="entry name" value="Multidrug efflux transporter AcrB TolC docking domain, DN and DC subdomains"/>
    <property type="match status" value="2"/>
</dbReference>
<keyword evidence="3" id="KW-1185">Reference proteome</keyword>
<dbReference type="Pfam" id="PF00873">
    <property type="entry name" value="ACR_tran"/>
    <property type="match status" value="1"/>
</dbReference>
<dbReference type="PRINTS" id="PR00702">
    <property type="entry name" value="ACRIFLAVINRP"/>
</dbReference>
<feature type="transmembrane region" description="Helical" evidence="1">
    <location>
        <begin position="912"/>
        <end position="933"/>
    </location>
</feature>
<keyword evidence="1" id="KW-0812">Transmembrane</keyword>
<dbReference type="InterPro" id="IPR027463">
    <property type="entry name" value="AcrB_DN_DC_subdom"/>
</dbReference>
<dbReference type="Gene3D" id="3.30.70.1440">
    <property type="entry name" value="Multidrug efflux transporter AcrB pore domain"/>
    <property type="match status" value="1"/>
</dbReference>
<evidence type="ECO:0000313" key="2">
    <source>
        <dbReference type="EMBL" id="MCV2883094.1"/>
    </source>
</evidence>
<feature type="transmembrane region" description="Helical" evidence="1">
    <location>
        <begin position="464"/>
        <end position="491"/>
    </location>
</feature>
<feature type="transmembrane region" description="Helical" evidence="1">
    <location>
        <begin position="335"/>
        <end position="354"/>
    </location>
</feature>
<feature type="transmembrane region" description="Helical" evidence="1">
    <location>
        <begin position="527"/>
        <end position="545"/>
    </location>
</feature>
<reference evidence="2 3" key="1">
    <citation type="submission" date="2022-10" db="EMBL/GenBank/DDBJ databases">
        <title>Aestuariibacter sp. AA17 isolated from Montipora capitata coral fragment.</title>
        <authorList>
            <person name="Emsley S.A."/>
            <person name="Pfannmuller K.M."/>
            <person name="Loughran R.M."/>
            <person name="Shlafstein M."/>
            <person name="Papke E."/>
            <person name="Saw J.H."/>
            <person name="Ushijima B."/>
            <person name="Videau P."/>
        </authorList>
    </citation>
    <scope>NUCLEOTIDE SEQUENCE [LARGE SCALE GENOMIC DNA]</scope>
    <source>
        <strain evidence="2 3">AA17</strain>
    </source>
</reference>
<feature type="transmembrane region" description="Helical" evidence="1">
    <location>
        <begin position="361"/>
        <end position="378"/>
    </location>
</feature>
<gene>
    <name evidence="2" type="ORF">OE749_00095</name>
</gene>
<dbReference type="Gene3D" id="3.30.70.1320">
    <property type="entry name" value="Multidrug efflux transporter AcrB pore domain like"/>
    <property type="match status" value="1"/>
</dbReference>
<feature type="transmembrane region" description="Helical" evidence="1">
    <location>
        <begin position="859"/>
        <end position="879"/>
    </location>
</feature>
<dbReference type="InterPro" id="IPR001036">
    <property type="entry name" value="Acrflvin-R"/>
</dbReference>
<dbReference type="Proteomes" id="UP001652504">
    <property type="component" value="Unassembled WGS sequence"/>
</dbReference>
<dbReference type="Gene3D" id="3.30.2090.10">
    <property type="entry name" value="Multidrug efflux transporter AcrB TolC docking domain, DN and DC subdomains"/>
    <property type="match status" value="2"/>
</dbReference>
<dbReference type="Gene3D" id="1.20.1640.10">
    <property type="entry name" value="Multidrug efflux transporter AcrB transmembrane domain"/>
    <property type="match status" value="2"/>
</dbReference>
<feature type="transmembrane region" description="Helical" evidence="1">
    <location>
        <begin position="434"/>
        <end position="452"/>
    </location>
</feature>
<keyword evidence="1" id="KW-1133">Transmembrane helix</keyword>
<feature type="transmembrane region" description="Helical" evidence="1">
    <location>
        <begin position="390"/>
        <end position="413"/>
    </location>
</feature>
<dbReference type="PANTHER" id="PTHR32063">
    <property type="match status" value="1"/>
</dbReference>
<evidence type="ECO:0000313" key="3">
    <source>
        <dbReference type="Proteomes" id="UP001652504"/>
    </source>
</evidence>